<protein>
    <recommendedName>
        <fullName evidence="6">Arginase</fullName>
    </recommendedName>
</protein>
<reference evidence="5" key="1">
    <citation type="journal article" date="2017" name="Proc. Natl. Acad. Sci. U.S.A.">
        <title>Simulation of Deepwater Horizon oil plume reveals substrate specialization within a complex community of hydrocarbon-degraders.</title>
        <authorList>
            <person name="Hu P."/>
            <person name="Dubinsky E.A."/>
            <person name="Probst A.J."/>
            <person name="Wang J."/>
            <person name="Sieber C.M.K."/>
            <person name="Tom L.M."/>
            <person name="Gardinali P."/>
            <person name="Banfield J.F."/>
            <person name="Atlas R.M."/>
            <person name="Andersen G.L."/>
        </authorList>
    </citation>
    <scope>NUCLEOTIDE SEQUENCE [LARGE SCALE GENOMIC DNA]</scope>
</reference>
<name>A0A1Y5FJA1_9BACT</name>
<dbReference type="PROSITE" id="PS51409">
    <property type="entry name" value="ARGINASE_2"/>
    <property type="match status" value="1"/>
</dbReference>
<evidence type="ECO:0008006" key="6">
    <source>
        <dbReference type="Google" id="ProtNLM"/>
    </source>
</evidence>
<dbReference type="GO" id="GO:0033389">
    <property type="term" value="P:putrescine biosynthetic process from arginine, via agmatine"/>
    <property type="evidence" value="ECO:0007669"/>
    <property type="project" value="TreeGrafter"/>
</dbReference>
<dbReference type="SUPFAM" id="SSF52768">
    <property type="entry name" value="Arginase/deacetylase"/>
    <property type="match status" value="1"/>
</dbReference>
<dbReference type="InterPro" id="IPR023696">
    <property type="entry name" value="Ureohydrolase_dom_sf"/>
</dbReference>
<comment type="caution">
    <text evidence="4">The sequence shown here is derived from an EMBL/GenBank/DDBJ whole genome shotgun (WGS) entry which is preliminary data.</text>
</comment>
<dbReference type="Proteomes" id="UP000196531">
    <property type="component" value="Unassembled WGS sequence"/>
</dbReference>
<organism evidence="4 5">
    <name type="scientific">Halobacteriovorax marinus</name>
    <dbReference type="NCBI Taxonomy" id="97084"/>
    <lineage>
        <taxon>Bacteria</taxon>
        <taxon>Pseudomonadati</taxon>
        <taxon>Bdellovibrionota</taxon>
        <taxon>Bacteriovoracia</taxon>
        <taxon>Bacteriovoracales</taxon>
        <taxon>Halobacteriovoraceae</taxon>
        <taxon>Halobacteriovorax</taxon>
    </lineage>
</organism>
<accession>A0A1Y5FJA1</accession>
<gene>
    <name evidence="4" type="ORF">A9Q84_02595</name>
</gene>
<dbReference type="GO" id="GO:0046872">
    <property type="term" value="F:metal ion binding"/>
    <property type="evidence" value="ECO:0007669"/>
    <property type="project" value="UniProtKB-KW"/>
</dbReference>
<sequence>MLSLLSLKQFSTTMPPMKEDYDNIEEQLKSRSSDRLKIPTLDSQMAKSIEHLFLLSESDLGVIRNGGRRGSNYGPRAIVQTLKKMAAHKEHKLAEESIRGKLSDESFNEQQICDTNSIGKLIENSPNANLWHIGGGHDHIYPLLSALNKEHKNITVINIDAHLDTRQDSHFHSGTPFRQFANECKGEFKLLQLGIHKFANSTSTYDALAKGEMKIYTNAQLEKETANFTSIPSFLDKELFESKDELIVLSLDCDAIDSMTMEAVSAVNHDGLSLKSVKAIFSWYYSLSQNKKVVGIYEYNPIFDSLSCKGARSIASLIEAFL</sequence>
<dbReference type="PANTHER" id="PTHR11358">
    <property type="entry name" value="ARGINASE/AGMATINASE"/>
    <property type="match status" value="1"/>
</dbReference>
<evidence type="ECO:0000313" key="4">
    <source>
        <dbReference type="EMBL" id="OUR99937.1"/>
    </source>
</evidence>
<evidence type="ECO:0000313" key="5">
    <source>
        <dbReference type="Proteomes" id="UP000196531"/>
    </source>
</evidence>
<keyword evidence="2" id="KW-0378">Hydrolase</keyword>
<evidence type="ECO:0000256" key="3">
    <source>
        <dbReference type="PROSITE-ProRule" id="PRU00742"/>
    </source>
</evidence>
<comment type="similarity">
    <text evidence="3">Belongs to the arginase family.</text>
</comment>
<proteinExistence type="inferred from homology"/>
<dbReference type="AlphaFoldDB" id="A0A1Y5FJA1"/>
<dbReference type="GO" id="GO:0008783">
    <property type="term" value="F:agmatinase activity"/>
    <property type="evidence" value="ECO:0007669"/>
    <property type="project" value="TreeGrafter"/>
</dbReference>
<dbReference type="InterPro" id="IPR006035">
    <property type="entry name" value="Ureohydrolase"/>
</dbReference>
<evidence type="ECO:0000256" key="2">
    <source>
        <dbReference type="ARBA" id="ARBA00022801"/>
    </source>
</evidence>
<dbReference type="Gene3D" id="3.40.800.10">
    <property type="entry name" value="Ureohydrolase domain"/>
    <property type="match status" value="1"/>
</dbReference>
<dbReference type="EMBL" id="MAAO01000002">
    <property type="protein sequence ID" value="OUR99937.1"/>
    <property type="molecule type" value="Genomic_DNA"/>
</dbReference>
<evidence type="ECO:0000256" key="1">
    <source>
        <dbReference type="ARBA" id="ARBA00022723"/>
    </source>
</evidence>
<dbReference type="PANTHER" id="PTHR11358:SF26">
    <property type="entry name" value="GUANIDINO ACID HYDROLASE, MITOCHONDRIAL"/>
    <property type="match status" value="1"/>
</dbReference>
<keyword evidence="1" id="KW-0479">Metal-binding</keyword>
<dbReference type="Pfam" id="PF00491">
    <property type="entry name" value="Arginase"/>
    <property type="match status" value="1"/>
</dbReference>